<sequence length="66" mass="7337">MFAWRETIPAAAGYFAEGSKDGIAFFVGGDFVFTEDYRDFGTPLPNILNDHGKESLFSALFSFFAE</sequence>
<keyword evidence="2" id="KW-1185">Reference proteome</keyword>
<proteinExistence type="predicted"/>
<dbReference type="AlphaFoldDB" id="A0A7X0VI74"/>
<dbReference type="EMBL" id="JACJVP010000057">
    <property type="protein sequence ID" value="MBB6674905.1"/>
    <property type="molecule type" value="Genomic_DNA"/>
</dbReference>
<accession>A0A7X0VI74</accession>
<reference evidence="1 2" key="1">
    <citation type="submission" date="2020-08" db="EMBL/GenBank/DDBJ databases">
        <title>Cohnella phylogeny.</title>
        <authorList>
            <person name="Dunlap C."/>
        </authorList>
    </citation>
    <scope>NUCLEOTIDE SEQUENCE [LARGE SCALE GENOMIC DNA]</scope>
    <source>
        <strain evidence="1 2">DSM 28246</strain>
    </source>
</reference>
<evidence type="ECO:0000313" key="1">
    <source>
        <dbReference type="EMBL" id="MBB6674905.1"/>
    </source>
</evidence>
<name>A0A7X0VI74_9BACL</name>
<dbReference type="Proteomes" id="UP000547209">
    <property type="component" value="Unassembled WGS sequence"/>
</dbReference>
<gene>
    <name evidence="1" type="ORF">H7C19_29925</name>
</gene>
<evidence type="ECO:0000313" key="2">
    <source>
        <dbReference type="Proteomes" id="UP000547209"/>
    </source>
</evidence>
<protein>
    <submittedName>
        <fullName evidence="1">Uncharacterized protein</fullName>
    </submittedName>
</protein>
<organism evidence="1 2">
    <name type="scientific">Cohnella nanjingensis</name>
    <dbReference type="NCBI Taxonomy" id="1387779"/>
    <lineage>
        <taxon>Bacteria</taxon>
        <taxon>Bacillati</taxon>
        <taxon>Bacillota</taxon>
        <taxon>Bacilli</taxon>
        <taxon>Bacillales</taxon>
        <taxon>Paenibacillaceae</taxon>
        <taxon>Cohnella</taxon>
    </lineage>
</organism>
<comment type="caution">
    <text evidence="1">The sequence shown here is derived from an EMBL/GenBank/DDBJ whole genome shotgun (WGS) entry which is preliminary data.</text>
</comment>
<dbReference type="RefSeq" id="WP_185672763.1">
    <property type="nucleotide sequence ID" value="NZ_JACJVP010000057.1"/>
</dbReference>